<evidence type="ECO:0000256" key="10">
    <source>
        <dbReference type="ARBA" id="ARBA00031932"/>
    </source>
</evidence>
<comment type="subcellular location">
    <subcellularLocation>
        <location evidence="3">Cytoplasm</location>
    </subcellularLocation>
    <subcellularLocation>
        <location evidence="2">Nucleus</location>
    </subcellularLocation>
</comment>
<feature type="coiled-coil region" evidence="11">
    <location>
        <begin position="468"/>
        <end position="579"/>
    </location>
</feature>
<dbReference type="FunCoup" id="I3J9D0">
    <property type="interactions" value="579"/>
</dbReference>
<evidence type="ECO:0000256" key="3">
    <source>
        <dbReference type="ARBA" id="ARBA00004496"/>
    </source>
</evidence>
<dbReference type="Proteomes" id="UP000005207">
    <property type="component" value="Linkage group LG10"/>
</dbReference>
<dbReference type="AlphaFoldDB" id="I3J9D0"/>
<sequence length="886" mass="101689">MFIFSELSITKACLRTWGTLYWIRVANACKHIDTVLFYEGETPEDLIPPSHFASSAHSAGTNRCVQMPATQPPISWINQGMISVPSSGEPSPANPWLAINQAQQEILELRKENQRILMLQGDSIRTPDYRSDCRARSKDRGDNWSRWESEWRLEAEKHKAEAERLKGQVEALKEIAERCREEVRDKDNTLSRHSHEMEAIHTDLSKAKSELSQIREELSFCSAQKEKISSQLERLKAESDEEITRLRRDAERSKEESRELALKVEMGRLQAEEEAKQQTLRLLEQLEEFQNNKEVELQQLNASHHAELDAAQKTNGELQDRLQSVTSELLQLKNTLMEVSTERNGLKEHLSQMGQAFETQSATLQSLRNYIGQLAPEKGERERLNEAVERLNKEKAALQTTAELLTVRLNSVNEILALQEEKMVKKTSMDPLVKKGSEGLQVLQLWREKVFKLCVQLRSKDIEIRGEKEKLISKVRFAEQQLQQEQHRASVLQHSLHDRIAELDLERVEKDALKQDLASVHKENVQLKLQSQKAEAELKTLTEAVQRFCQAFESKVAEVEAAKARLNTFTQRLTFAKRRVETVQALVMRKAALQKVEKACKQPDKDAESIRNLQIEHSLVCEERDRLTRELKRTPVLIENALADLKEQYESKVRLQQQELEQSWVELEQAVAGREEAEQNLQQIQAQLQDTKVTLERVRCELLSQQEQSEQALQERVSEIEERCSEKLREMEAQVSTVRKEHTKAVMTLREFEREAAKKLEEMKQSRNPESENTKRKVQHNQLKETVKDKNQHLVTVADRGLMKEHQRAQATARQNSAAPWKPRQNASEWSCSVGAQVQLPADETLLCVLEELHTLSAAVVNSSEDSAEEEGQSDSVEPSTGSLHS</sequence>
<feature type="region of interest" description="Disordered" evidence="12">
    <location>
        <begin position="861"/>
        <end position="886"/>
    </location>
</feature>
<dbReference type="STRING" id="8128.ENSONIP00000005470"/>
<evidence type="ECO:0000256" key="2">
    <source>
        <dbReference type="ARBA" id="ARBA00004123"/>
    </source>
</evidence>
<evidence type="ECO:0000256" key="6">
    <source>
        <dbReference type="ARBA" id="ARBA00022490"/>
    </source>
</evidence>
<dbReference type="GO" id="GO:0005814">
    <property type="term" value="C:centriole"/>
    <property type="evidence" value="ECO:0007669"/>
    <property type="project" value="TreeGrafter"/>
</dbReference>
<reference evidence="13" key="3">
    <citation type="submission" date="2025-09" db="UniProtKB">
        <authorList>
            <consortium name="Ensembl"/>
        </authorList>
    </citation>
    <scope>IDENTIFICATION</scope>
</reference>
<feature type="compositionally biased region" description="Polar residues" evidence="12">
    <location>
        <begin position="874"/>
        <end position="886"/>
    </location>
</feature>
<protein>
    <recommendedName>
        <fullName evidence="4">Coiled-coil alpha-helical rod protein 1</fullName>
    </recommendedName>
    <alternativeName>
        <fullName evidence="10">Alpha-helical coiled-coil rod protein</fullName>
    </alternativeName>
</protein>
<dbReference type="GeneTree" id="ENSGT00940000153251"/>
<dbReference type="InParanoid" id="I3J9D0"/>
<dbReference type="GO" id="GO:0005737">
    <property type="term" value="C:cytoplasm"/>
    <property type="evidence" value="ECO:0007669"/>
    <property type="project" value="UniProtKB-SubCell"/>
</dbReference>
<reference evidence="13" key="2">
    <citation type="submission" date="2025-08" db="UniProtKB">
        <authorList>
            <consortium name="Ensembl"/>
        </authorList>
    </citation>
    <scope>IDENTIFICATION</scope>
</reference>
<dbReference type="HOGENOM" id="CLU_017001_0_0_1"/>
<evidence type="ECO:0000313" key="13">
    <source>
        <dbReference type="Ensembl" id="ENSONIP00000005470.2"/>
    </source>
</evidence>
<feature type="compositionally biased region" description="Basic and acidic residues" evidence="12">
    <location>
        <begin position="760"/>
        <end position="775"/>
    </location>
</feature>
<proteinExistence type="predicted"/>
<accession>I3J9D0</accession>
<dbReference type="eggNOG" id="KOG3802">
    <property type="taxonomic scope" value="Eukaryota"/>
</dbReference>
<evidence type="ECO:0000256" key="4">
    <source>
        <dbReference type="ARBA" id="ARBA00016468"/>
    </source>
</evidence>
<dbReference type="GO" id="GO:0030154">
    <property type="term" value="P:cell differentiation"/>
    <property type="evidence" value="ECO:0007669"/>
    <property type="project" value="UniProtKB-KW"/>
</dbReference>
<dbReference type="OMA" id="CFANRRV"/>
<name>I3J9D0_ORENI</name>
<dbReference type="Pfam" id="PF07111">
    <property type="entry name" value="HCR"/>
    <property type="match status" value="1"/>
</dbReference>
<keyword evidence="14" id="KW-1185">Reference proteome</keyword>
<dbReference type="PANTHER" id="PTHR46822">
    <property type="entry name" value="COILED-COIL ALPHA-HELICAL ROD PROTEIN 1"/>
    <property type="match status" value="1"/>
</dbReference>
<evidence type="ECO:0000256" key="11">
    <source>
        <dbReference type="SAM" id="Coils"/>
    </source>
</evidence>
<evidence type="ECO:0000256" key="12">
    <source>
        <dbReference type="SAM" id="MobiDB-lite"/>
    </source>
</evidence>
<dbReference type="Ensembl" id="ENSONIT00000005474.2">
    <property type="protein sequence ID" value="ENSONIP00000005470.2"/>
    <property type="gene ID" value="ENSONIG00000004339.2"/>
</dbReference>
<feature type="coiled-coil region" evidence="11">
    <location>
        <begin position="148"/>
        <end position="342"/>
    </location>
</feature>
<feature type="coiled-coil region" evidence="11">
    <location>
        <begin position="638"/>
        <end position="741"/>
    </location>
</feature>
<comment type="function">
    <text evidence="1">May be a regulator of keratinocyte proliferation or differentiation.</text>
</comment>
<gene>
    <name evidence="13" type="primary">cchcr1</name>
</gene>
<dbReference type="GO" id="GO:0005634">
    <property type="term" value="C:nucleus"/>
    <property type="evidence" value="ECO:0007669"/>
    <property type="project" value="UniProtKB-SubCell"/>
</dbReference>
<evidence type="ECO:0000256" key="8">
    <source>
        <dbReference type="ARBA" id="ARBA00023054"/>
    </source>
</evidence>
<keyword evidence="5" id="KW-0217">Developmental protein</keyword>
<feature type="compositionally biased region" description="Polar residues" evidence="12">
    <location>
        <begin position="809"/>
        <end position="818"/>
    </location>
</feature>
<feature type="coiled-coil region" evidence="11">
    <location>
        <begin position="374"/>
        <end position="408"/>
    </location>
</feature>
<feature type="compositionally biased region" description="Basic and acidic residues" evidence="12">
    <location>
        <begin position="782"/>
        <end position="792"/>
    </location>
</feature>
<feature type="region of interest" description="Disordered" evidence="12">
    <location>
        <begin position="760"/>
        <end position="824"/>
    </location>
</feature>
<evidence type="ECO:0000256" key="7">
    <source>
        <dbReference type="ARBA" id="ARBA00022782"/>
    </source>
</evidence>
<dbReference type="Gene3D" id="6.10.250.3110">
    <property type="match status" value="1"/>
</dbReference>
<keyword evidence="8 11" id="KW-0175">Coiled coil</keyword>
<evidence type="ECO:0000256" key="9">
    <source>
        <dbReference type="ARBA" id="ARBA00023242"/>
    </source>
</evidence>
<keyword evidence="6" id="KW-0963">Cytoplasm</keyword>
<evidence type="ECO:0000256" key="1">
    <source>
        <dbReference type="ARBA" id="ARBA00003936"/>
    </source>
</evidence>
<evidence type="ECO:0000313" key="14">
    <source>
        <dbReference type="Proteomes" id="UP000005207"/>
    </source>
</evidence>
<keyword evidence="7" id="KW-0221">Differentiation</keyword>
<reference evidence="14" key="1">
    <citation type="submission" date="2012-01" db="EMBL/GenBank/DDBJ databases">
        <title>The Genome Sequence of Oreochromis niloticus (Nile Tilapia).</title>
        <authorList>
            <consortium name="Broad Institute Genome Assembly Team"/>
            <consortium name="Broad Institute Sequencing Platform"/>
            <person name="Di Palma F."/>
            <person name="Johnson J."/>
            <person name="Lander E.S."/>
            <person name="Lindblad-Toh K."/>
        </authorList>
    </citation>
    <scope>NUCLEOTIDE SEQUENCE [LARGE SCALE GENOMIC DNA]</scope>
</reference>
<dbReference type="InterPro" id="IPR009800">
    <property type="entry name" value="HCR"/>
</dbReference>
<dbReference type="PANTHER" id="PTHR46822:SF1">
    <property type="entry name" value="COILED-COIL ALPHA-HELICAL ROD PROTEIN 1"/>
    <property type="match status" value="1"/>
</dbReference>
<keyword evidence="9" id="KW-0539">Nucleus</keyword>
<dbReference type="GO" id="GO:0006611">
    <property type="term" value="P:protein export from nucleus"/>
    <property type="evidence" value="ECO:0007669"/>
    <property type="project" value="TreeGrafter"/>
</dbReference>
<evidence type="ECO:0000256" key="5">
    <source>
        <dbReference type="ARBA" id="ARBA00022473"/>
    </source>
</evidence>
<organism evidence="13 14">
    <name type="scientific">Oreochromis niloticus</name>
    <name type="common">Nile tilapia</name>
    <name type="synonym">Tilapia nilotica</name>
    <dbReference type="NCBI Taxonomy" id="8128"/>
    <lineage>
        <taxon>Eukaryota</taxon>
        <taxon>Metazoa</taxon>
        <taxon>Chordata</taxon>
        <taxon>Craniata</taxon>
        <taxon>Vertebrata</taxon>
        <taxon>Euteleostomi</taxon>
        <taxon>Actinopterygii</taxon>
        <taxon>Neopterygii</taxon>
        <taxon>Teleostei</taxon>
        <taxon>Neoteleostei</taxon>
        <taxon>Acanthomorphata</taxon>
        <taxon>Ovalentaria</taxon>
        <taxon>Cichlomorphae</taxon>
        <taxon>Cichliformes</taxon>
        <taxon>Cichlidae</taxon>
        <taxon>African cichlids</taxon>
        <taxon>Pseudocrenilabrinae</taxon>
        <taxon>Oreochromini</taxon>
        <taxon>Oreochromis</taxon>
    </lineage>
</organism>